<comment type="caution">
    <text evidence="1">The sequence shown here is derived from an EMBL/GenBank/DDBJ whole genome shotgun (WGS) entry which is preliminary data.</text>
</comment>
<dbReference type="SUPFAM" id="SSF51182">
    <property type="entry name" value="RmlC-like cupins"/>
    <property type="match status" value="1"/>
</dbReference>
<evidence type="ECO:0000313" key="2">
    <source>
        <dbReference type="Proteomes" id="UP000230790"/>
    </source>
</evidence>
<evidence type="ECO:0008006" key="3">
    <source>
        <dbReference type="Google" id="ProtNLM"/>
    </source>
</evidence>
<dbReference type="AlphaFoldDB" id="A0A2M8QA34"/>
<accession>A0A2M8QA34</accession>
<sequence>MKITRIYTGPDGESHFEDLEIEYVSSGPIGKLSNWQPVTRLAFRETAADYDYDWHVAPRRQYIVMLDGHIEVEVGDGTKREFRGGDVLLVEDTTGRGHRTRELSGKPRRSLFIALE</sequence>
<dbReference type="EMBL" id="PGTN01000115">
    <property type="protein sequence ID" value="PJF46652.1"/>
    <property type="molecule type" value="Genomic_DNA"/>
</dbReference>
<gene>
    <name evidence="1" type="ORF">CUN48_12715</name>
</gene>
<reference evidence="1 2" key="1">
    <citation type="submission" date="2017-11" db="EMBL/GenBank/DDBJ databases">
        <title>Evolution of Phototrophy in the Chloroflexi Phylum Driven by Horizontal Gene Transfer.</title>
        <authorList>
            <person name="Ward L.M."/>
            <person name="Hemp J."/>
            <person name="Shih P.M."/>
            <person name="Mcglynn S.E."/>
            <person name="Fischer W."/>
        </authorList>
    </citation>
    <scope>NUCLEOTIDE SEQUENCE [LARGE SCALE GENOMIC DNA]</scope>
    <source>
        <strain evidence="1">JP3_7</strain>
    </source>
</reference>
<evidence type="ECO:0000313" key="1">
    <source>
        <dbReference type="EMBL" id="PJF46652.1"/>
    </source>
</evidence>
<organism evidence="1 2">
    <name type="scientific">Candidatus Thermofonsia Clade 3 bacterium</name>
    <dbReference type="NCBI Taxonomy" id="2364212"/>
    <lineage>
        <taxon>Bacteria</taxon>
        <taxon>Bacillati</taxon>
        <taxon>Chloroflexota</taxon>
        <taxon>Candidatus Thermofontia</taxon>
        <taxon>Candidatus Thermofonsia Clade 3</taxon>
    </lineage>
</organism>
<name>A0A2M8QA34_9CHLR</name>
<dbReference type="Gene3D" id="2.60.120.10">
    <property type="entry name" value="Jelly Rolls"/>
    <property type="match status" value="1"/>
</dbReference>
<dbReference type="InterPro" id="IPR014710">
    <property type="entry name" value="RmlC-like_jellyroll"/>
</dbReference>
<protein>
    <recommendedName>
        <fullName evidence="3">Cupin 2 conserved barrel domain-containing protein</fullName>
    </recommendedName>
</protein>
<dbReference type="InterPro" id="IPR011051">
    <property type="entry name" value="RmlC_Cupin_sf"/>
</dbReference>
<proteinExistence type="predicted"/>
<dbReference type="Proteomes" id="UP000230790">
    <property type="component" value="Unassembled WGS sequence"/>
</dbReference>